<feature type="domain" description="Orc1-like AAA ATPase" evidence="2">
    <location>
        <begin position="30"/>
        <end position="204"/>
    </location>
</feature>
<evidence type="ECO:0000256" key="1">
    <source>
        <dbReference type="SAM" id="MobiDB-lite"/>
    </source>
</evidence>
<reference evidence="3 4" key="1">
    <citation type="submission" date="2019-06" db="EMBL/GenBank/DDBJ databases">
        <title>Sequencing the genomes of 1000 actinobacteria strains.</title>
        <authorList>
            <person name="Klenk H.-P."/>
        </authorList>
    </citation>
    <scope>NUCLEOTIDE SEQUENCE [LARGE SCALE GENOMIC DNA]</scope>
    <source>
        <strain evidence="3 4">DSM 24683</strain>
    </source>
</reference>
<feature type="region of interest" description="Disordered" evidence="1">
    <location>
        <begin position="421"/>
        <end position="445"/>
    </location>
</feature>
<gene>
    <name evidence="3" type="ORF">FB561_1762</name>
</gene>
<dbReference type="AlphaFoldDB" id="A0A561BP82"/>
<feature type="compositionally biased region" description="Polar residues" evidence="1">
    <location>
        <begin position="429"/>
        <end position="445"/>
    </location>
</feature>
<dbReference type="InterPro" id="IPR027417">
    <property type="entry name" value="P-loop_NTPase"/>
</dbReference>
<evidence type="ECO:0000259" key="2">
    <source>
        <dbReference type="Pfam" id="PF13191"/>
    </source>
</evidence>
<evidence type="ECO:0000313" key="3">
    <source>
        <dbReference type="EMBL" id="TWD80675.1"/>
    </source>
</evidence>
<proteinExistence type="predicted"/>
<dbReference type="RefSeq" id="WP_145804844.1">
    <property type="nucleotide sequence ID" value="NZ_VIVK01000001.1"/>
</dbReference>
<dbReference type="InterPro" id="IPR041664">
    <property type="entry name" value="AAA_16"/>
</dbReference>
<name>A0A561BP82_9ACTN</name>
<dbReference type="SUPFAM" id="SSF52540">
    <property type="entry name" value="P-loop containing nucleoside triphosphate hydrolases"/>
    <property type="match status" value="1"/>
</dbReference>
<dbReference type="Proteomes" id="UP000318380">
    <property type="component" value="Unassembled WGS sequence"/>
</dbReference>
<protein>
    <submittedName>
        <fullName evidence="3">AAA ATPase-like protein</fullName>
    </submittedName>
</protein>
<evidence type="ECO:0000313" key="4">
    <source>
        <dbReference type="Proteomes" id="UP000318380"/>
    </source>
</evidence>
<sequence>MTSVFGTARRPAYTVTRTDEQGRPISLDLRAPGGNSVLFTGGPGMGKTLELDRAQQLAQENGWTCVRVKAAPREPLEDRFVRAMNEDLGDLRKRFGHRAARQLKKMLKELIPRNRNRQNGAEVRVSPFVVPAIQFVGKTQWDAGPGGSVGTSINQLADRLGDLAAQKNQPVMLMIDDLDVASDRDLAAVTELSEHLERTGRPIYLIGAGGEMTMSRLMRASGGVSGIATEAARRFDIRECKPLTADELAPAVVEPLRQAGIQYEQEAVTNLVNAAGGSPSRLRDLADSAVQLAQQPDGLTTEVAKTATARVYAQSRVVYQAEWNNCSPAEKDLLAKVSLRGSRGVSMQGEMRKAGEDRWQTVDAARAQLVARGLLRESPNGDRVTVSDPGMRDWVETRIGVSAAQTGIAAAGSQAPVLEQPRGRHAETGKTSPRTVGNTTFTVNR</sequence>
<dbReference type="Gene3D" id="3.40.50.300">
    <property type="entry name" value="P-loop containing nucleotide triphosphate hydrolases"/>
    <property type="match status" value="1"/>
</dbReference>
<dbReference type="OrthoDB" id="2020141at2"/>
<keyword evidence="4" id="KW-1185">Reference proteome</keyword>
<dbReference type="EMBL" id="VIVK01000001">
    <property type="protein sequence ID" value="TWD80675.1"/>
    <property type="molecule type" value="Genomic_DNA"/>
</dbReference>
<dbReference type="Pfam" id="PF13191">
    <property type="entry name" value="AAA_16"/>
    <property type="match status" value="1"/>
</dbReference>
<comment type="caution">
    <text evidence="3">The sequence shown here is derived from an EMBL/GenBank/DDBJ whole genome shotgun (WGS) entry which is preliminary data.</text>
</comment>
<accession>A0A561BP82</accession>
<organism evidence="3 4">
    <name type="scientific">Kribbella amoyensis</name>
    <dbReference type="NCBI Taxonomy" id="996641"/>
    <lineage>
        <taxon>Bacteria</taxon>
        <taxon>Bacillati</taxon>
        <taxon>Actinomycetota</taxon>
        <taxon>Actinomycetes</taxon>
        <taxon>Propionibacteriales</taxon>
        <taxon>Kribbellaceae</taxon>
        <taxon>Kribbella</taxon>
    </lineage>
</organism>